<dbReference type="InterPro" id="IPR000700">
    <property type="entry name" value="PAS-assoc_C"/>
</dbReference>
<comment type="caution">
    <text evidence="9">The sequence shown here is derived from an EMBL/GenBank/DDBJ whole genome shotgun (WGS) entry which is preliminary data.</text>
</comment>
<evidence type="ECO:0000313" key="9">
    <source>
        <dbReference type="EMBL" id="GAA4343766.1"/>
    </source>
</evidence>
<dbReference type="InterPro" id="IPR003661">
    <property type="entry name" value="HisK_dim/P_dom"/>
</dbReference>
<evidence type="ECO:0000256" key="1">
    <source>
        <dbReference type="ARBA" id="ARBA00000085"/>
    </source>
</evidence>
<evidence type="ECO:0000256" key="5">
    <source>
        <dbReference type="ARBA" id="ARBA00022777"/>
    </source>
</evidence>
<protein>
    <recommendedName>
        <fullName evidence="2">histidine kinase</fullName>
        <ecNumber evidence="2">2.7.13.3</ecNumber>
    </recommendedName>
</protein>
<dbReference type="EC" id="2.7.13.3" evidence="2"/>
<dbReference type="NCBIfam" id="TIGR00229">
    <property type="entry name" value="sensory_box"/>
    <property type="match status" value="1"/>
</dbReference>
<dbReference type="PROSITE" id="PS50113">
    <property type="entry name" value="PAC"/>
    <property type="match status" value="1"/>
</dbReference>
<organism evidence="9 10">
    <name type="scientific">Flaviaesturariibacter amylovorans</name>
    <dbReference type="NCBI Taxonomy" id="1084520"/>
    <lineage>
        <taxon>Bacteria</taxon>
        <taxon>Pseudomonadati</taxon>
        <taxon>Bacteroidota</taxon>
        <taxon>Chitinophagia</taxon>
        <taxon>Chitinophagales</taxon>
        <taxon>Chitinophagaceae</taxon>
        <taxon>Flaviaestuariibacter</taxon>
    </lineage>
</organism>
<evidence type="ECO:0000259" key="7">
    <source>
        <dbReference type="PROSITE" id="PS50112"/>
    </source>
</evidence>
<gene>
    <name evidence="9" type="ORF">GCM10023184_44260</name>
</gene>
<feature type="domain" description="Histidine kinase" evidence="6">
    <location>
        <begin position="405"/>
        <end position="630"/>
    </location>
</feature>
<dbReference type="PANTHER" id="PTHR43304:SF1">
    <property type="entry name" value="PAC DOMAIN-CONTAINING PROTEIN"/>
    <property type="match status" value="1"/>
</dbReference>
<dbReference type="RefSeq" id="WP_345258180.1">
    <property type="nucleotide sequence ID" value="NZ_BAABGY010000018.1"/>
</dbReference>
<dbReference type="SMART" id="SM00387">
    <property type="entry name" value="HATPase_c"/>
    <property type="match status" value="1"/>
</dbReference>
<dbReference type="CDD" id="cd00130">
    <property type="entry name" value="PAS"/>
    <property type="match status" value="1"/>
</dbReference>
<keyword evidence="3" id="KW-0597">Phosphoprotein</keyword>
<name>A0ABP8HSP0_9BACT</name>
<dbReference type="InterPro" id="IPR001610">
    <property type="entry name" value="PAC"/>
</dbReference>
<dbReference type="InterPro" id="IPR004358">
    <property type="entry name" value="Sig_transdc_His_kin-like_C"/>
</dbReference>
<dbReference type="InterPro" id="IPR035965">
    <property type="entry name" value="PAS-like_dom_sf"/>
</dbReference>
<dbReference type="InterPro" id="IPR005467">
    <property type="entry name" value="His_kinase_dom"/>
</dbReference>
<accession>A0ABP8HSP0</accession>
<dbReference type="PROSITE" id="PS50109">
    <property type="entry name" value="HIS_KIN"/>
    <property type="match status" value="1"/>
</dbReference>
<dbReference type="PRINTS" id="PR00344">
    <property type="entry name" value="BCTRLSENSOR"/>
</dbReference>
<feature type="domain" description="PAC" evidence="8">
    <location>
        <begin position="331"/>
        <end position="383"/>
    </location>
</feature>
<keyword evidence="5" id="KW-0418">Kinase</keyword>
<dbReference type="InterPro" id="IPR052162">
    <property type="entry name" value="Sensor_kinase/Photoreceptor"/>
</dbReference>
<dbReference type="SUPFAM" id="SSF55785">
    <property type="entry name" value="PYP-like sensor domain (PAS domain)"/>
    <property type="match status" value="1"/>
</dbReference>
<dbReference type="Gene3D" id="3.30.565.10">
    <property type="entry name" value="Histidine kinase-like ATPase, C-terminal domain"/>
    <property type="match status" value="1"/>
</dbReference>
<reference evidence="10" key="1">
    <citation type="journal article" date="2019" name="Int. J. Syst. Evol. Microbiol.">
        <title>The Global Catalogue of Microorganisms (GCM) 10K type strain sequencing project: providing services to taxonomists for standard genome sequencing and annotation.</title>
        <authorList>
            <consortium name="The Broad Institute Genomics Platform"/>
            <consortium name="The Broad Institute Genome Sequencing Center for Infectious Disease"/>
            <person name="Wu L."/>
            <person name="Ma J."/>
        </authorList>
    </citation>
    <scope>NUCLEOTIDE SEQUENCE [LARGE SCALE GENOMIC DNA]</scope>
    <source>
        <strain evidence="10">JCM 17919</strain>
    </source>
</reference>
<dbReference type="EMBL" id="BAABGY010000018">
    <property type="protein sequence ID" value="GAA4343766.1"/>
    <property type="molecule type" value="Genomic_DNA"/>
</dbReference>
<sequence>MTGTQTAFHILTTGFGNGEGALGAQLAEPVFILEAATPGDLGPQLAPADVLLIGPDTGHPVRLVQEAAAADRYLSIVLLAHPANYQRVRTELQFAPFVGKNVLCIAWNAHFDPATVLRNAALRTRQRRHFSRINKVPPAATALTAAALRIDDFGNFLESAPIGALLLDDEDRVLSINRKGRALFDVQETASWHLKDLIPGVSVRTLRSGPDTRTLLVGERCLELQLSAVRNNEGRAQHLLLANDITEKKRREADLMEREALFRFMAEAIPQKLWTADAAGELDFFNQHWVQYTGLRGEALRGWGWLQCIHPDDAAANRHVWQKAIDEGTDFEFEQRIRRHDGQYRWHLARGVPRKDAGGQVLMWVGTNTDIHEHKAFAEELERLANERTFELQKSNSELEQFVYITSHDLQEPLRKIRLFSELLLQEKEQLTPVARRHAEKVSNTALRMTTLLKELLHFTQLNRQDHFEPTDLDTIVRHALVDLEVLVQEKGARITVDHLPTIPAVPVQMHQLFFNLLTNALKFTHPGRVPEVHVSARDATDDELAGHAYVDPGRSYCVLTVRDNGIGFEPQYAAQIFHIFQRLHARNEYSGTGIGLALCKKVVTNHQGAIWAQSEPGAGATFFVLLPCS</sequence>
<dbReference type="Pfam" id="PF00512">
    <property type="entry name" value="HisKA"/>
    <property type="match status" value="1"/>
</dbReference>
<dbReference type="InterPro" id="IPR036097">
    <property type="entry name" value="HisK_dim/P_sf"/>
</dbReference>
<evidence type="ECO:0000259" key="8">
    <source>
        <dbReference type="PROSITE" id="PS50113"/>
    </source>
</evidence>
<evidence type="ECO:0000256" key="4">
    <source>
        <dbReference type="ARBA" id="ARBA00022679"/>
    </source>
</evidence>
<dbReference type="Gene3D" id="3.30.450.20">
    <property type="entry name" value="PAS domain"/>
    <property type="match status" value="2"/>
</dbReference>
<dbReference type="SUPFAM" id="SSF55874">
    <property type="entry name" value="ATPase domain of HSP90 chaperone/DNA topoisomerase II/histidine kinase"/>
    <property type="match status" value="1"/>
</dbReference>
<evidence type="ECO:0000259" key="6">
    <source>
        <dbReference type="PROSITE" id="PS50109"/>
    </source>
</evidence>
<dbReference type="Pfam" id="PF08447">
    <property type="entry name" value="PAS_3"/>
    <property type="match status" value="1"/>
</dbReference>
<dbReference type="InterPro" id="IPR036890">
    <property type="entry name" value="HATPase_C_sf"/>
</dbReference>
<dbReference type="InterPro" id="IPR013655">
    <property type="entry name" value="PAS_fold_3"/>
</dbReference>
<dbReference type="CDD" id="cd00082">
    <property type="entry name" value="HisKA"/>
    <property type="match status" value="1"/>
</dbReference>
<keyword evidence="4" id="KW-0808">Transferase</keyword>
<proteinExistence type="predicted"/>
<dbReference type="Proteomes" id="UP001501725">
    <property type="component" value="Unassembled WGS sequence"/>
</dbReference>
<evidence type="ECO:0000256" key="2">
    <source>
        <dbReference type="ARBA" id="ARBA00012438"/>
    </source>
</evidence>
<keyword evidence="10" id="KW-1185">Reference proteome</keyword>
<dbReference type="PROSITE" id="PS50112">
    <property type="entry name" value="PAS"/>
    <property type="match status" value="1"/>
</dbReference>
<evidence type="ECO:0000313" key="10">
    <source>
        <dbReference type="Proteomes" id="UP001501725"/>
    </source>
</evidence>
<dbReference type="SMART" id="SM00086">
    <property type="entry name" value="PAC"/>
    <property type="match status" value="1"/>
</dbReference>
<dbReference type="InterPro" id="IPR000014">
    <property type="entry name" value="PAS"/>
</dbReference>
<dbReference type="PANTHER" id="PTHR43304">
    <property type="entry name" value="PHYTOCHROME-LIKE PROTEIN CPH1"/>
    <property type="match status" value="1"/>
</dbReference>
<dbReference type="SUPFAM" id="SSF47384">
    <property type="entry name" value="Homodimeric domain of signal transducing histidine kinase"/>
    <property type="match status" value="1"/>
</dbReference>
<evidence type="ECO:0000256" key="3">
    <source>
        <dbReference type="ARBA" id="ARBA00022553"/>
    </source>
</evidence>
<comment type="catalytic activity">
    <reaction evidence="1">
        <text>ATP + protein L-histidine = ADP + protein N-phospho-L-histidine.</text>
        <dbReference type="EC" id="2.7.13.3"/>
    </reaction>
</comment>
<dbReference type="SMART" id="SM00091">
    <property type="entry name" value="PAS"/>
    <property type="match status" value="2"/>
</dbReference>
<dbReference type="Gene3D" id="1.10.287.130">
    <property type="match status" value="1"/>
</dbReference>
<feature type="domain" description="PAS" evidence="7">
    <location>
        <begin position="258"/>
        <end position="328"/>
    </location>
</feature>
<dbReference type="SMART" id="SM00388">
    <property type="entry name" value="HisKA"/>
    <property type="match status" value="1"/>
</dbReference>
<dbReference type="Pfam" id="PF02518">
    <property type="entry name" value="HATPase_c"/>
    <property type="match status" value="1"/>
</dbReference>
<dbReference type="InterPro" id="IPR003594">
    <property type="entry name" value="HATPase_dom"/>
</dbReference>